<accession>G9EK88</accession>
<name>G9EK88_9GAMM</name>
<feature type="transmembrane region" description="Helical" evidence="1">
    <location>
        <begin position="93"/>
        <end position="116"/>
    </location>
</feature>
<sequence length="135" mass="14442">MIDATVSESIRAAIHNDANFIEGIITTFNILIGGHYDLRLKGRNDNKGGAKGVLDFLILPLLARKLIADTFLPERSNILTNALAWTVALPIEIARFSAGIALTLLLAPVVAVVHLIKACMPNQAQESISTAGLTL</sequence>
<evidence type="ECO:0000256" key="1">
    <source>
        <dbReference type="SAM" id="Phobius"/>
    </source>
</evidence>
<evidence type="ECO:0000313" key="2">
    <source>
        <dbReference type="EMBL" id="EHL32239.1"/>
    </source>
</evidence>
<dbReference type="AlphaFoldDB" id="G9EK88"/>
<organism evidence="2 3">
    <name type="scientific">Legionella drancourtii LLAP12</name>
    <dbReference type="NCBI Taxonomy" id="658187"/>
    <lineage>
        <taxon>Bacteria</taxon>
        <taxon>Pseudomonadati</taxon>
        <taxon>Pseudomonadota</taxon>
        <taxon>Gammaproteobacteria</taxon>
        <taxon>Legionellales</taxon>
        <taxon>Legionellaceae</taxon>
        <taxon>Legionella</taxon>
    </lineage>
</organism>
<dbReference type="OrthoDB" id="5653487at2"/>
<dbReference type="EMBL" id="JH413801">
    <property type="protein sequence ID" value="EHL32239.1"/>
    <property type="molecule type" value="Genomic_DNA"/>
</dbReference>
<keyword evidence="3" id="KW-1185">Reference proteome</keyword>
<proteinExistence type="predicted"/>
<keyword evidence="1" id="KW-1133">Transmembrane helix</keyword>
<dbReference type="RefSeq" id="WP_006869585.1">
    <property type="nucleotide sequence ID" value="NZ_JH413801.1"/>
</dbReference>
<dbReference type="HOGENOM" id="CLU_1883167_0_0_6"/>
<protein>
    <submittedName>
        <fullName evidence="2">Uncharacterized protein</fullName>
    </submittedName>
</protein>
<dbReference type="Proteomes" id="UP000002770">
    <property type="component" value="Unassembled WGS sequence"/>
</dbReference>
<evidence type="ECO:0000313" key="3">
    <source>
        <dbReference type="Proteomes" id="UP000002770"/>
    </source>
</evidence>
<gene>
    <name evidence="2" type="ORF">LDG_5612</name>
</gene>
<keyword evidence="1" id="KW-0472">Membrane</keyword>
<keyword evidence="1" id="KW-0812">Transmembrane</keyword>
<reference evidence="2 3" key="1">
    <citation type="journal article" date="2011" name="BMC Genomics">
        <title>Insight into cross-talk between intra-amoebal pathogens.</title>
        <authorList>
            <person name="Gimenez G."/>
            <person name="Bertelli C."/>
            <person name="Moliner C."/>
            <person name="Robert C."/>
            <person name="Raoult D."/>
            <person name="Fournier P.E."/>
            <person name="Greub G."/>
        </authorList>
    </citation>
    <scope>NUCLEOTIDE SEQUENCE [LARGE SCALE GENOMIC DNA]</scope>
    <source>
        <strain evidence="2 3">LLAP12</strain>
    </source>
</reference>
<dbReference type="InParanoid" id="G9EK88"/>